<keyword evidence="5" id="KW-0680">Restriction system</keyword>
<feature type="region of interest" description="Disordered" evidence="9">
    <location>
        <begin position="86"/>
        <end position="113"/>
    </location>
</feature>
<gene>
    <name evidence="11" type="ORF">SR858_11200</name>
</gene>
<feature type="domain" description="DNA methylase N-4/N-6" evidence="10">
    <location>
        <begin position="22"/>
        <end position="365"/>
    </location>
</feature>
<dbReference type="PROSITE" id="PS00093">
    <property type="entry name" value="N4_MTASE"/>
    <property type="match status" value="1"/>
</dbReference>
<keyword evidence="4" id="KW-0949">S-adenosyl-L-methionine</keyword>
<evidence type="ECO:0000256" key="9">
    <source>
        <dbReference type="SAM" id="MobiDB-lite"/>
    </source>
</evidence>
<protein>
    <recommendedName>
        <fullName evidence="8">Methyltransferase</fullName>
        <ecNumber evidence="8">2.1.1.-</ecNumber>
    </recommendedName>
</protein>
<dbReference type="InterPro" id="IPR029063">
    <property type="entry name" value="SAM-dependent_MTases_sf"/>
</dbReference>
<evidence type="ECO:0000256" key="2">
    <source>
        <dbReference type="ARBA" id="ARBA00022603"/>
    </source>
</evidence>
<dbReference type="Gene3D" id="3.40.50.150">
    <property type="entry name" value="Vaccinia Virus protein VP39"/>
    <property type="match status" value="1"/>
</dbReference>
<dbReference type="GeneID" id="43166552"/>
<sequence>MTIKILIGDVREQLRTLAADSIHCCVTSPPYWGLRDYGVEGQIGLEASPAEFIAVMVDVFEEVRRVLRPDGTCWINMGDSYATGAGRVGNHPGGGAQGEAWRGSRGGHEGKQAYSVGARGTGQLTQPNRMPQPGLKAKDLVMMPHRLAIALQDAGWWVRQDIVWSKPNPMPESVRDRCTKSHEYIFLLTKSEKYFYDAEAIKEPAVSAADHPRNSFATKDYDVPGQKPQKRVARGVGFGHGTDAETRQRGRVEASCSKDEGRDEQGLRTASRMGGGAGFRSDRASRPDMRNKRSVWTMATHSFAEAHFATFPPELPENCINAGCPVGGVVLDPFFGAGTTGLVADRLQRDCIGIELNPAYAEIARKRIQGESTLFAEIEVAA</sequence>
<evidence type="ECO:0000256" key="4">
    <source>
        <dbReference type="ARBA" id="ARBA00022691"/>
    </source>
</evidence>
<dbReference type="Proteomes" id="UP001326110">
    <property type="component" value="Chromosome"/>
</dbReference>
<keyword evidence="2 11" id="KW-0489">Methyltransferase</keyword>
<dbReference type="PRINTS" id="PR00508">
    <property type="entry name" value="S21N4MTFRASE"/>
</dbReference>
<dbReference type="Pfam" id="PF01555">
    <property type="entry name" value="N6_N4_Mtase"/>
    <property type="match status" value="1"/>
</dbReference>
<evidence type="ECO:0000259" key="10">
    <source>
        <dbReference type="Pfam" id="PF01555"/>
    </source>
</evidence>
<comment type="similarity">
    <text evidence="1">Belongs to the N(4)/N(6)-methyltransferase family. N(4) subfamily.</text>
</comment>
<keyword evidence="3 11" id="KW-0808">Transferase</keyword>
<evidence type="ECO:0000256" key="8">
    <source>
        <dbReference type="RuleBase" id="RU362026"/>
    </source>
</evidence>
<dbReference type="GO" id="GO:0008168">
    <property type="term" value="F:methyltransferase activity"/>
    <property type="evidence" value="ECO:0007669"/>
    <property type="project" value="UniProtKB-KW"/>
</dbReference>
<dbReference type="SUPFAM" id="SSF53335">
    <property type="entry name" value="S-adenosyl-L-methionine-dependent methyltransferases"/>
    <property type="match status" value="1"/>
</dbReference>
<dbReference type="GO" id="GO:0032259">
    <property type="term" value="P:methylation"/>
    <property type="evidence" value="ECO:0007669"/>
    <property type="project" value="UniProtKB-KW"/>
</dbReference>
<evidence type="ECO:0000256" key="1">
    <source>
        <dbReference type="ARBA" id="ARBA00010203"/>
    </source>
</evidence>
<evidence type="ECO:0000313" key="11">
    <source>
        <dbReference type="EMBL" id="WQH06864.1"/>
    </source>
</evidence>
<feature type="compositionally biased region" description="Basic and acidic residues" evidence="9">
    <location>
        <begin position="280"/>
        <end position="289"/>
    </location>
</feature>
<dbReference type="EC" id="2.1.1.-" evidence="8"/>
<accession>A0ABZ0Y4S8</accession>
<keyword evidence="12" id="KW-1185">Reference proteome</keyword>
<feature type="compositionally biased region" description="Basic and acidic residues" evidence="9">
    <location>
        <begin position="242"/>
        <end position="266"/>
    </location>
</feature>
<dbReference type="InterPro" id="IPR002941">
    <property type="entry name" value="DNA_methylase_N4/N6"/>
</dbReference>
<name>A0ABZ0Y4S8_9BURK</name>
<evidence type="ECO:0000256" key="6">
    <source>
        <dbReference type="ARBA" id="ARBA00023125"/>
    </source>
</evidence>
<feature type="region of interest" description="Disordered" evidence="9">
    <location>
        <begin position="207"/>
        <end position="289"/>
    </location>
</feature>
<dbReference type="RefSeq" id="WP_019920871.1">
    <property type="nucleotide sequence ID" value="NZ_CP140152.1"/>
</dbReference>
<evidence type="ECO:0000256" key="7">
    <source>
        <dbReference type="ARBA" id="ARBA00049120"/>
    </source>
</evidence>
<evidence type="ECO:0000256" key="5">
    <source>
        <dbReference type="ARBA" id="ARBA00022747"/>
    </source>
</evidence>
<organism evidence="11 12">
    <name type="scientific">Duganella zoogloeoides</name>
    <dbReference type="NCBI Taxonomy" id="75659"/>
    <lineage>
        <taxon>Bacteria</taxon>
        <taxon>Pseudomonadati</taxon>
        <taxon>Pseudomonadota</taxon>
        <taxon>Betaproteobacteria</taxon>
        <taxon>Burkholderiales</taxon>
        <taxon>Oxalobacteraceae</taxon>
        <taxon>Telluria group</taxon>
        <taxon>Duganella</taxon>
    </lineage>
</organism>
<reference evidence="11 12" key="1">
    <citation type="submission" date="2023-11" db="EMBL/GenBank/DDBJ databases">
        <title>MicrobeMod: A computational toolkit for identifying prokaryotic methylation and restriction-modification with nanopore sequencing.</title>
        <authorList>
            <person name="Crits-Christoph A."/>
            <person name="Kang S.C."/>
            <person name="Lee H."/>
            <person name="Ostrov N."/>
        </authorList>
    </citation>
    <scope>NUCLEOTIDE SEQUENCE [LARGE SCALE GENOMIC DNA]</scope>
    <source>
        <strain evidence="11 12">ATCC 25935</strain>
    </source>
</reference>
<evidence type="ECO:0000256" key="3">
    <source>
        <dbReference type="ARBA" id="ARBA00022679"/>
    </source>
</evidence>
<evidence type="ECO:0000313" key="12">
    <source>
        <dbReference type="Proteomes" id="UP001326110"/>
    </source>
</evidence>
<keyword evidence="6" id="KW-0238">DNA-binding</keyword>
<comment type="catalytic activity">
    <reaction evidence="7">
        <text>a 2'-deoxycytidine in DNA + S-adenosyl-L-methionine = an N(4)-methyl-2'-deoxycytidine in DNA + S-adenosyl-L-homocysteine + H(+)</text>
        <dbReference type="Rhea" id="RHEA:16857"/>
        <dbReference type="Rhea" id="RHEA-COMP:11369"/>
        <dbReference type="Rhea" id="RHEA-COMP:13674"/>
        <dbReference type="ChEBI" id="CHEBI:15378"/>
        <dbReference type="ChEBI" id="CHEBI:57856"/>
        <dbReference type="ChEBI" id="CHEBI:59789"/>
        <dbReference type="ChEBI" id="CHEBI:85452"/>
        <dbReference type="ChEBI" id="CHEBI:137933"/>
        <dbReference type="EC" id="2.1.1.113"/>
    </reaction>
</comment>
<dbReference type="InterPro" id="IPR017985">
    <property type="entry name" value="MeTrfase_CN4_CS"/>
</dbReference>
<proteinExistence type="inferred from homology"/>
<dbReference type="InterPro" id="IPR001091">
    <property type="entry name" value="RM_Methyltransferase"/>
</dbReference>
<dbReference type="EMBL" id="CP140152">
    <property type="protein sequence ID" value="WQH06864.1"/>
    <property type="molecule type" value="Genomic_DNA"/>
</dbReference>